<feature type="compositionally biased region" description="Low complexity" evidence="1">
    <location>
        <begin position="1"/>
        <end position="20"/>
    </location>
</feature>
<keyword evidence="3" id="KW-1185">Reference proteome</keyword>
<feature type="compositionally biased region" description="Low complexity" evidence="1">
    <location>
        <begin position="51"/>
        <end position="62"/>
    </location>
</feature>
<feature type="compositionally biased region" description="Basic and acidic residues" evidence="1">
    <location>
        <begin position="559"/>
        <end position="572"/>
    </location>
</feature>
<feature type="region of interest" description="Disordered" evidence="1">
    <location>
        <begin position="271"/>
        <end position="300"/>
    </location>
</feature>
<feature type="region of interest" description="Disordered" evidence="1">
    <location>
        <begin position="161"/>
        <end position="186"/>
    </location>
</feature>
<comment type="caution">
    <text evidence="2">The sequence shown here is derived from an EMBL/GenBank/DDBJ whole genome shotgun (WGS) entry which is preliminary data.</text>
</comment>
<evidence type="ECO:0000256" key="1">
    <source>
        <dbReference type="SAM" id="MobiDB-lite"/>
    </source>
</evidence>
<proteinExistence type="predicted"/>
<feature type="region of interest" description="Disordered" evidence="1">
    <location>
        <begin position="550"/>
        <end position="726"/>
    </location>
</feature>
<accession>A0ABN9TXY4</accession>
<feature type="region of interest" description="Disordered" evidence="1">
    <location>
        <begin position="871"/>
        <end position="899"/>
    </location>
</feature>
<protein>
    <submittedName>
        <fullName evidence="2">Uncharacterized protein</fullName>
    </submittedName>
</protein>
<sequence>MPASPGAGSSSADVVAAAASMNDESEQAADTVATQEEGRLHGHLHPSRTVAAAASKADTDATNMQDEDDDGPVRRALPAGAAATTNALEKTTAMVAQGICAGCRSLHDWETKRLRHEVARAVCGGDDLAAFVLARMDELNSPSDEAAEERAATGMACAAAQTAAGPRDRGPPAGSATEREGKKTGKRVWRWRPCSAMQPLGWVGFCRRRRRTSDLSVREPHAAVAAYGLREPLLLSGSGPRLCMGRRHVNARRHAGHPPRRQDALRAFEAAGRGPAAAEGAAEPPEERPGGAAEQAARRVPVEPAAAEQVRASLRAAAFSEYPGGLFAHLDRGVTVSVGDSLEVTVDGIESEDLADWSLLQLEQDPAVFGEGLLEWATAQRSEQPGFAEGGEGDVVAGDFADFLPDPAALSVQQHRDLTIYTWGKAFRKVAPADSQANFNAGILNGRGGGADISRVDNGLTEAVQKNVASCALFPRWLEMCINKIESEGLHAVSINCTKGRHRSVAAAEILRAYYYPDAVVIHTSPAIKRPRRRAAAAILFDAWAPEASDAASARQASRRPDFPRLRADRGAAEASPAEPAGRRGVPPLGGGAPQRGERRGPEASDAASAWQASRRPGFPRLRADRGAAEASPAEPAGRRGVPPLGGGAPQRGERRGPEASDAASAWQASRRPGFPRLRADRGAAEASPAEPAGRRGVPPLGGGAPQRGERRGPEASDAASAWQASRRPGFPRTIALLAVALRASVLKKDPTSRSVFHRAQCAWQLGCGESAGALADGVFESGEPDESGGPDRVGLVTCRLRHSREGDAEVRALCAAMGTSVLRGGCAPCGLRLNLHLSDVPCVSCLGSTLQFGFRFPGVLKVSFDRGRMNPEDTVPVPRQPPPPSKKGNLLPYAPMPPEMNAKESGAAAGGVDRSMLRKEGPDVGSITSFYRSAAGSASRRADGAGLGGNEAVPHKVVKGLGGGASQQTFYFSARPAFYDTEDYSDCAGQR</sequence>
<gene>
    <name evidence="2" type="ORF">PCOR1329_LOCUS43085</name>
</gene>
<evidence type="ECO:0000313" key="2">
    <source>
        <dbReference type="EMBL" id="CAK0850782.1"/>
    </source>
</evidence>
<dbReference type="Proteomes" id="UP001189429">
    <property type="component" value="Unassembled WGS sequence"/>
</dbReference>
<reference evidence="2" key="1">
    <citation type="submission" date="2023-10" db="EMBL/GenBank/DDBJ databases">
        <authorList>
            <person name="Chen Y."/>
            <person name="Shah S."/>
            <person name="Dougan E. K."/>
            <person name="Thang M."/>
            <person name="Chan C."/>
        </authorList>
    </citation>
    <scope>NUCLEOTIDE SEQUENCE [LARGE SCALE GENOMIC DNA]</scope>
</reference>
<feature type="compositionally biased region" description="Low complexity" evidence="1">
    <location>
        <begin position="271"/>
        <end position="283"/>
    </location>
</feature>
<feature type="region of interest" description="Disordered" evidence="1">
    <location>
        <begin position="1"/>
        <end position="75"/>
    </location>
</feature>
<organism evidence="2 3">
    <name type="scientific">Prorocentrum cordatum</name>
    <dbReference type="NCBI Taxonomy" id="2364126"/>
    <lineage>
        <taxon>Eukaryota</taxon>
        <taxon>Sar</taxon>
        <taxon>Alveolata</taxon>
        <taxon>Dinophyceae</taxon>
        <taxon>Prorocentrales</taxon>
        <taxon>Prorocentraceae</taxon>
        <taxon>Prorocentrum</taxon>
    </lineage>
</organism>
<dbReference type="EMBL" id="CAUYUJ010015175">
    <property type="protein sequence ID" value="CAK0850782.1"/>
    <property type="molecule type" value="Genomic_DNA"/>
</dbReference>
<evidence type="ECO:0000313" key="3">
    <source>
        <dbReference type="Proteomes" id="UP001189429"/>
    </source>
</evidence>
<name>A0ABN9TXY4_9DINO</name>